<reference evidence="7" key="1">
    <citation type="submission" date="2016-10" db="EMBL/GenBank/DDBJ databases">
        <authorList>
            <person name="Varghese N."/>
            <person name="Submissions S."/>
        </authorList>
    </citation>
    <scope>NUCLEOTIDE SEQUENCE [LARGE SCALE GENOMIC DNA]</scope>
    <source>
        <strain evidence="7">DSM 23317</strain>
    </source>
</reference>
<evidence type="ECO:0000313" key="6">
    <source>
        <dbReference type="EMBL" id="SDK27901.1"/>
    </source>
</evidence>
<evidence type="ECO:0000313" key="7">
    <source>
        <dbReference type="Proteomes" id="UP000199527"/>
    </source>
</evidence>
<proteinExistence type="predicted"/>
<dbReference type="PANTHER" id="PTHR36985:SF1">
    <property type="entry name" value="TRANSLOCATION AND ASSEMBLY MODULE SUBUNIT TAMB"/>
    <property type="match status" value="1"/>
</dbReference>
<dbReference type="GO" id="GO:0005886">
    <property type="term" value="C:plasma membrane"/>
    <property type="evidence" value="ECO:0007669"/>
    <property type="project" value="InterPro"/>
</dbReference>
<dbReference type="EMBL" id="FNEM01000024">
    <property type="protein sequence ID" value="SDK27901.1"/>
    <property type="molecule type" value="Genomic_DNA"/>
</dbReference>
<evidence type="ECO:0000259" key="5">
    <source>
        <dbReference type="Pfam" id="PF04357"/>
    </source>
</evidence>
<gene>
    <name evidence="6" type="ORF">SAMN04488540_12412</name>
</gene>
<evidence type="ECO:0000256" key="4">
    <source>
        <dbReference type="ARBA" id="ARBA00023136"/>
    </source>
</evidence>
<evidence type="ECO:0000256" key="1">
    <source>
        <dbReference type="ARBA" id="ARBA00004167"/>
    </source>
</evidence>
<keyword evidence="7" id="KW-1185">Reference proteome</keyword>
<evidence type="ECO:0000256" key="2">
    <source>
        <dbReference type="ARBA" id="ARBA00022692"/>
    </source>
</evidence>
<comment type="subcellular location">
    <subcellularLocation>
        <location evidence="1">Membrane</location>
        <topology evidence="1">Single-pass membrane protein</topology>
    </subcellularLocation>
</comment>
<dbReference type="OrthoDB" id="5555605at2"/>
<sequence length="1264" mass="136950">MNWRRLLSGLLATPIIVLILVALLIGTIPGAQLVAAIADTLVPGLSIGRINGRINRNLHLSDVRFDAIDGLSVQVDSLSLDWRPRCLFNRTLCSDRLNANGVQVDIDIDALGGGEESTEEPTPDTTESGFSLPFTIVAQLIELNRVRVRVDDMHFAVGQLSGSARFTPEVLRVNRLNATQIAVYIPSANDAGETPTAGSDAIGEKAAAEAPMPEDARSEEHWAMAHLPRVSLPFPITAHSVNLSRALVTVADMEHRIETVEFNAQWAGTLLQVHQLSGQHNWADIELKGSLDFVGHWPIDVEASGTLRQLPWTPGLDGQKLDAKVSGSLGELTLGATLDGQQQGQLSGSLMLKSPQLDYQVELSAERLSWPFGPAPQYQLNQLTLSSRGSLQQQRLSADGHGQALSYPEFRFTTELEHQPGTLTLEQAALTSEHGNASASGTLGYQDRLSWQAQLSSQQLDLMQLLPQVPLIINGHLATEGHWQGQDWKVAVANADLSGSYQQQPLTVRGDASLDNLWRVNANDLNLTLNDTELTLNSNSEQQWNLNGQLTLADASRWLPQAQGSAMAQIQVRGDHADPHVQLQLQATDLAYEQYQLGNAELGGDYYPLRNHQYELQLNAAELTLAQYGFSALTAHSEGDKTRQSLSADIDGDSVTPWGGSLALSGTLDPDFTWWQGTLSDARLTTPVGPWQQQQSAPLTFSFASQAFVVSEHCWQGPAASLCLPIPANVGTSGAAELTLKATLPTAIAPLLPDEMTLNADIDADIHTTWLPGQLPQVSAYLRSDKGEMVVQSDSRRAPVHLPWQRLNLDGSLSQQGLNLKLALDSDRPLIRSDITLDPEAPYPMRGFARLNNFDLTPLAKALPKVAELHGILSADVGLEGDLDTPLLNGRIQLEQGLLTSAVNPTELHDIDVTLTLDGQRANLSSELYVGDGPAQAQGWLDWSREQLELDINLDGDRLDVLKPPLLIAEASPSLRLTKTQQATSVTGRIDIPKASLTLAQLPEGGVAVSEDVEFVDQRADAESEPPAPFAMDLQLNIGDEVTVSGMGVNGRLGGQLTLRQKASQTPQLFGDINLQDGRFSAFGQRLTIRRGKVIFNGPPTLPTLDVEAVREIKSENVVAGIRLGGAVNAPQMTLFSNPTMEQQEILSYITQGRGLSSTDGGNALWASAAVNLGLAQTGGMLTSIGEELGFSNVNVGTEGDGDEAQVAISGYIGEKIFLKYGVNIFEPITEVTIRYYLQNRLWIEGINNTLKDSLDIYYSFDIE</sequence>
<keyword evidence="4" id="KW-0472">Membrane</keyword>
<keyword evidence="3" id="KW-1133">Transmembrane helix</keyword>
<keyword evidence="2" id="KW-0812">Transmembrane</keyword>
<protein>
    <submittedName>
        <fullName evidence="6">Autotransporter secretion inner membrane protein TamB</fullName>
    </submittedName>
</protein>
<organism evidence="6 7">
    <name type="scientific">Ferrimonas sediminum</name>
    <dbReference type="NCBI Taxonomy" id="718193"/>
    <lineage>
        <taxon>Bacteria</taxon>
        <taxon>Pseudomonadati</taxon>
        <taxon>Pseudomonadota</taxon>
        <taxon>Gammaproteobacteria</taxon>
        <taxon>Alteromonadales</taxon>
        <taxon>Ferrimonadaceae</taxon>
        <taxon>Ferrimonas</taxon>
    </lineage>
</organism>
<dbReference type="InterPro" id="IPR007452">
    <property type="entry name" value="TamB_C"/>
</dbReference>
<name>A0A1G9AKY2_9GAMM</name>
<dbReference type="GO" id="GO:0009306">
    <property type="term" value="P:protein secretion"/>
    <property type="evidence" value="ECO:0007669"/>
    <property type="project" value="InterPro"/>
</dbReference>
<dbReference type="AlphaFoldDB" id="A0A1G9AKY2"/>
<dbReference type="PANTHER" id="PTHR36985">
    <property type="entry name" value="TRANSLOCATION AND ASSEMBLY MODULE SUBUNIT TAMB"/>
    <property type="match status" value="1"/>
</dbReference>
<dbReference type="RefSeq" id="WP_090368151.1">
    <property type="nucleotide sequence ID" value="NZ_FNEM01000024.1"/>
</dbReference>
<dbReference type="Pfam" id="PF04357">
    <property type="entry name" value="TamB"/>
    <property type="match status" value="1"/>
</dbReference>
<dbReference type="Proteomes" id="UP000199527">
    <property type="component" value="Unassembled WGS sequence"/>
</dbReference>
<feature type="domain" description="Translocation and assembly module TamB C-terminal" evidence="5">
    <location>
        <begin position="930"/>
        <end position="1262"/>
    </location>
</feature>
<dbReference type="GO" id="GO:0097347">
    <property type="term" value="C:TAM protein secretion complex"/>
    <property type="evidence" value="ECO:0007669"/>
    <property type="project" value="TreeGrafter"/>
</dbReference>
<accession>A0A1G9AKY2</accession>
<evidence type="ECO:0000256" key="3">
    <source>
        <dbReference type="ARBA" id="ARBA00022989"/>
    </source>
</evidence>